<dbReference type="PIRSF" id="PIRSF003085">
    <property type="entry name" value="CMAS"/>
    <property type="match status" value="1"/>
</dbReference>
<proteinExistence type="inferred from homology"/>
<dbReference type="CDD" id="cd02440">
    <property type="entry name" value="AdoMet_MTases"/>
    <property type="match status" value="1"/>
</dbReference>
<dbReference type="InterPro" id="IPR050723">
    <property type="entry name" value="CFA/CMAS"/>
</dbReference>
<dbReference type="EMBL" id="BAAAME010000002">
    <property type="protein sequence ID" value="GAA1735060.1"/>
    <property type="molecule type" value="Genomic_DNA"/>
</dbReference>
<dbReference type="PANTHER" id="PTHR43667">
    <property type="entry name" value="CYCLOPROPANE-FATTY-ACYL-PHOSPHOLIPID SYNTHASE"/>
    <property type="match status" value="1"/>
</dbReference>
<dbReference type="SUPFAM" id="SSF53335">
    <property type="entry name" value="S-adenosyl-L-methionine-dependent methyltransferases"/>
    <property type="match status" value="1"/>
</dbReference>
<keyword evidence="5" id="KW-0443">Lipid metabolism</keyword>
<organism evidence="7 8">
    <name type="scientific">Aeromicrobium alkaliterrae</name>
    <dbReference type="NCBI Taxonomy" id="302168"/>
    <lineage>
        <taxon>Bacteria</taxon>
        <taxon>Bacillati</taxon>
        <taxon>Actinomycetota</taxon>
        <taxon>Actinomycetes</taxon>
        <taxon>Propionibacteriales</taxon>
        <taxon>Nocardioidaceae</taxon>
        <taxon>Aeromicrobium</taxon>
    </lineage>
</organism>
<protein>
    <submittedName>
        <fullName evidence="7">Cyclopropane-fatty-acyl-phospholipid synthase family protein</fullName>
    </submittedName>
</protein>
<comment type="similarity">
    <text evidence="1">Belongs to the CFA/CMAS family.</text>
</comment>
<sequence length="427" mass="47513">MTDSTTDLVPTQRTPLPAPDQNAWPELSDTPATPFKGRVAKSLMKRAVRKMPVRVSFPDGTVWGKGDATSPELAVASSAGLFNRIGDQTKIGLGEAYMVGDWSAGPDTDLADLLTPFAARLTKLVPAPLQKLRGLVDIDLPGSDRNTTEGSRANIEAHYDLSNDLFTRFLDPTLSYSSAWFADDDESLEAAQVRKMDGILDQAAVTEGSRVLEIGSGWGSLAIRAAQRGATVVTITLSQEQAALAQQRFEEAGVADRIEIRLQDYREVPEAETGTYDAIVSCEMIEAVGEEFWPTYFQTIDRLLAPGGRVSIQAITMAHHRYRSTRRSYGWIQKYIFPGGLIPSEKAIDQSLAKHTGIKVTSRRPLGRHYAHTLHLWREAFNANWDEISHFGFDETFRRMWEFYLAYCEAGFATGYLDVVQIQMQRR</sequence>
<feature type="compositionally biased region" description="Polar residues" evidence="6">
    <location>
        <begin position="1"/>
        <end position="14"/>
    </location>
</feature>
<dbReference type="Gene3D" id="3.40.50.150">
    <property type="entry name" value="Vaccinia Virus protein VP39"/>
    <property type="match status" value="1"/>
</dbReference>
<feature type="region of interest" description="Disordered" evidence="6">
    <location>
        <begin position="1"/>
        <end position="32"/>
    </location>
</feature>
<evidence type="ECO:0000256" key="4">
    <source>
        <dbReference type="ARBA" id="ARBA00022691"/>
    </source>
</evidence>
<evidence type="ECO:0000256" key="1">
    <source>
        <dbReference type="ARBA" id="ARBA00010815"/>
    </source>
</evidence>
<reference evidence="7 8" key="1">
    <citation type="journal article" date="2019" name="Int. J. Syst. Evol. Microbiol.">
        <title>The Global Catalogue of Microorganisms (GCM) 10K type strain sequencing project: providing services to taxonomists for standard genome sequencing and annotation.</title>
        <authorList>
            <consortium name="The Broad Institute Genomics Platform"/>
            <consortium name="The Broad Institute Genome Sequencing Center for Infectious Disease"/>
            <person name="Wu L."/>
            <person name="Ma J."/>
        </authorList>
    </citation>
    <scope>NUCLEOTIDE SEQUENCE [LARGE SCALE GENOMIC DNA]</scope>
    <source>
        <strain evidence="7 8">JCM 13518</strain>
    </source>
</reference>
<dbReference type="Proteomes" id="UP001501057">
    <property type="component" value="Unassembled WGS sequence"/>
</dbReference>
<dbReference type="Pfam" id="PF02353">
    <property type="entry name" value="CMAS"/>
    <property type="match status" value="1"/>
</dbReference>
<keyword evidence="8" id="KW-1185">Reference proteome</keyword>
<evidence type="ECO:0000256" key="6">
    <source>
        <dbReference type="SAM" id="MobiDB-lite"/>
    </source>
</evidence>
<keyword evidence="3" id="KW-0808">Transferase</keyword>
<comment type="caution">
    <text evidence="7">The sequence shown here is derived from an EMBL/GenBank/DDBJ whole genome shotgun (WGS) entry which is preliminary data.</text>
</comment>
<name>A0ABN2JQ65_9ACTN</name>
<dbReference type="InterPro" id="IPR003333">
    <property type="entry name" value="CMAS"/>
</dbReference>
<evidence type="ECO:0000256" key="3">
    <source>
        <dbReference type="ARBA" id="ARBA00022679"/>
    </source>
</evidence>
<keyword evidence="2" id="KW-0489">Methyltransferase</keyword>
<dbReference type="InterPro" id="IPR029063">
    <property type="entry name" value="SAM-dependent_MTases_sf"/>
</dbReference>
<accession>A0ABN2JQ65</accession>
<gene>
    <name evidence="7" type="ORF">GCM10009710_14510</name>
</gene>
<dbReference type="RefSeq" id="WP_344199323.1">
    <property type="nucleotide sequence ID" value="NZ_BAAAME010000002.1"/>
</dbReference>
<dbReference type="PANTHER" id="PTHR43667:SF2">
    <property type="entry name" value="FATTY ACID C-METHYL TRANSFERASE"/>
    <property type="match status" value="1"/>
</dbReference>
<evidence type="ECO:0000313" key="8">
    <source>
        <dbReference type="Proteomes" id="UP001501057"/>
    </source>
</evidence>
<evidence type="ECO:0000256" key="5">
    <source>
        <dbReference type="ARBA" id="ARBA00023098"/>
    </source>
</evidence>
<keyword evidence="4" id="KW-0949">S-adenosyl-L-methionine</keyword>
<evidence type="ECO:0000256" key="2">
    <source>
        <dbReference type="ARBA" id="ARBA00022603"/>
    </source>
</evidence>
<evidence type="ECO:0000313" key="7">
    <source>
        <dbReference type="EMBL" id="GAA1735060.1"/>
    </source>
</evidence>